<dbReference type="InterPro" id="IPR025517">
    <property type="entry name" value="DUF4405"/>
</dbReference>
<dbReference type="RefSeq" id="WP_073613600.1">
    <property type="nucleotide sequence ID" value="NZ_FRFE01000010.1"/>
</dbReference>
<dbReference type="Pfam" id="PF14358">
    <property type="entry name" value="DUF4405"/>
    <property type="match status" value="1"/>
</dbReference>
<organism evidence="3 4">
    <name type="scientific">Desulfopila aestuarii DSM 18488</name>
    <dbReference type="NCBI Taxonomy" id="1121416"/>
    <lineage>
        <taxon>Bacteria</taxon>
        <taxon>Pseudomonadati</taxon>
        <taxon>Thermodesulfobacteriota</taxon>
        <taxon>Desulfobulbia</taxon>
        <taxon>Desulfobulbales</taxon>
        <taxon>Desulfocapsaceae</taxon>
        <taxon>Desulfopila</taxon>
    </lineage>
</organism>
<keyword evidence="1" id="KW-0812">Transmembrane</keyword>
<evidence type="ECO:0000313" key="3">
    <source>
        <dbReference type="EMBL" id="SHO48440.1"/>
    </source>
</evidence>
<feature type="transmembrane region" description="Helical" evidence="1">
    <location>
        <begin position="54"/>
        <end position="76"/>
    </location>
</feature>
<feature type="domain" description="Flavinylation-associated cytochrome" evidence="2">
    <location>
        <begin position="6"/>
        <end position="72"/>
    </location>
</feature>
<feature type="transmembrane region" description="Helical" evidence="1">
    <location>
        <begin position="12"/>
        <end position="29"/>
    </location>
</feature>
<evidence type="ECO:0000259" key="2">
    <source>
        <dbReference type="Pfam" id="PF14358"/>
    </source>
</evidence>
<dbReference type="STRING" id="1121416.SAMN02745220_02300"/>
<keyword evidence="1" id="KW-1133">Transmembrane helix</keyword>
<dbReference type="Proteomes" id="UP000184603">
    <property type="component" value="Unassembled WGS sequence"/>
</dbReference>
<feature type="transmembrane region" description="Helical" evidence="1">
    <location>
        <begin position="88"/>
        <end position="109"/>
    </location>
</feature>
<proteinExistence type="predicted"/>
<evidence type="ECO:0000313" key="4">
    <source>
        <dbReference type="Proteomes" id="UP000184603"/>
    </source>
</evidence>
<dbReference type="AlphaFoldDB" id="A0A1M7Y752"/>
<gene>
    <name evidence="3" type="ORF">SAMN02745220_02300</name>
</gene>
<dbReference type="OrthoDB" id="9793491at2"/>
<protein>
    <recommendedName>
        <fullName evidence="2">Flavinylation-associated cytochrome domain-containing protein</fullName>
    </recommendedName>
</protein>
<sequence>MNIRKITSMTMLVSFILLLVNSVILYIVPEGRVAYWADWHMGGLTKTQWGDQHVTVGVLFLVASFLHMFFNWPVITAYMKNKAREMKVFTGSFNAALVITLLVAIGTYYEVPPMSTIIHISGEIKDGGAKKYGEPPYGHAELSSLKLFSKKEGLDADKALELMKEAGLKAESTKETLKNIAANNNLTPQQVYEIIKVARIEGEAASAGDSVATAAVSFPDHPKPGFGKRSLEEVCVELGINMDLIVNGLKAMGIDCSGSQSIKDIGEASGKEPMEIFEAIRSLVVKD</sequence>
<keyword evidence="4" id="KW-1185">Reference proteome</keyword>
<dbReference type="EMBL" id="FRFE01000010">
    <property type="protein sequence ID" value="SHO48440.1"/>
    <property type="molecule type" value="Genomic_DNA"/>
</dbReference>
<keyword evidence="1" id="KW-0472">Membrane</keyword>
<name>A0A1M7Y752_9BACT</name>
<reference evidence="3 4" key="1">
    <citation type="submission" date="2016-12" db="EMBL/GenBank/DDBJ databases">
        <authorList>
            <person name="Song W.-J."/>
            <person name="Kurnit D.M."/>
        </authorList>
    </citation>
    <scope>NUCLEOTIDE SEQUENCE [LARGE SCALE GENOMIC DNA]</scope>
    <source>
        <strain evidence="3 4">DSM 18488</strain>
    </source>
</reference>
<evidence type="ECO:0000256" key="1">
    <source>
        <dbReference type="SAM" id="Phobius"/>
    </source>
</evidence>
<accession>A0A1M7Y752</accession>